<feature type="compositionally biased region" description="Basic and acidic residues" evidence="20">
    <location>
        <begin position="1514"/>
        <end position="1535"/>
    </location>
</feature>
<dbReference type="SUPFAM" id="SSF53822">
    <property type="entry name" value="Periplasmic binding protein-like I"/>
    <property type="match status" value="1"/>
</dbReference>
<evidence type="ECO:0000313" key="25">
    <source>
        <dbReference type="Proteomes" id="UP001154114"/>
    </source>
</evidence>
<feature type="compositionally biased region" description="Low complexity" evidence="20">
    <location>
        <begin position="815"/>
        <end position="860"/>
    </location>
</feature>
<keyword evidence="3" id="KW-0597">Phosphoprotein</keyword>
<evidence type="ECO:0000259" key="23">
    <source>
        <dbReference type="PROSITE" id="PS50259"/>
    </source>
</evidence>
<dbReference type="Gene3D" id="3.40.50.2300">
    <property type="match status" value="2"/>
</dbReference>
<feature type="compositionally biased region" description="Basic residues" evidence="20">
    <location>
        <begin position="782"/>
        <end position="813"/>
    </location>
</feature>
<dbReference type="GO" id="GO:0004965">
    <property type="term" value="F:G protein-coupled GABA receptor activity"/>
    <property type="evidence" value="ECO:0007669"/>
    <property type="project" value="InterPro"/>
</dbReference>
<dbReference type="PANTHER" id="PTHR10519:SF74">
    <property type="entry name" value="GAMMA-AMINOBUTYRIC ACID TYPE B RECEPTOR SUBUNIT 2"/>
    <property type="match status" value="1"/>
</dbReference>
<keyword evidence="4 21" id="KW-0812">Transmembrane</keyword>
<gene>
    <name evidence="24" type="ORF">CINC_LOCUS8464</name>
</gene>
<accession>A0A9P0BXU5</accession>
<evidence type="ECO:0000256" key="7">
    <source>
        <dbReference type="ARBA" id="ARBA00023018"/>
    </source>
</evidence>
<dbReference type="GO" id="GO:0045211">
    <property type="term" value="C:postsynaptic membrane"/>
    <property type="evidence" value="ECO:0007669"/>
    <property type="project" value="UniProtKB-SubCell"/>
</dbReference>
<dbReference type="PRINTS" id="PR01177">
    <property type="entry name" value="GABAB1RECPTR"/>
</dbReference>
<keyword evidence="25" id="KW-1185">Reference proteome</keyword>
<feature type="transmembrane region" description="Helical" evidence="21">
    <location>
        <begin position="453"/>
        <end position="478"/>
    </location>
</feature>
<feature type="compositionally biased region" description="Basic and acidic residues" evidence="20">
    <location>
        <begin position="1291"/>
        <end position="1305"/>
    </location>
</feature>
<keyword evidence="11" id="KW-1015">Disulfide bond</keyword>
<protein>
    <recommendedName>
        <fullName evidence="17">Gamma-aminobutyric acid type B receptor subunit 2</fullName>
    </recommendedName>
    <alternativeName>
        <fullName evidence="18">G-protein coupled receptor 51</fullName>
    </alternativeName>
</protein>
<evidence type="ECO:0000256" key="14">
    <source>
        <dbReference type="ARBA" id="ARBA00023224"/>
    </source>
</evidence>
<feature type="compositionally biased region" description="Low complexity" evidence="20">
    <location>
        <begin position="867"/>
        <end position="891"/>
    </location>
</feature>
<evidence type="ECO:0000256" key="4">
    <source>
        <dbReference type="ARBA" id="ARBA00022692"/>
    </source>
</evidence>
<dbReference type="Pfam" id="PF01094">
    <property type="entry name" value="ANF_receptor"/>
    <property type="match status" value="1"/>
</dbReference>
<dbReference type="PANTHER" id="PTHR10519">
    <property type="entry name" value="GABA-B RECEPTOR"/>
    <property type="match status" value="1"/>
</dbReference>
<dbReference type="InterPro" id="IPR028082">
    <property type="entry name" value="Peripla_BP_I"/>
</dbReference>
<sequence length="1882" mass="210425">MYLLLILALVCISQGFPQKPNLDAILNRRTDVYIAGFFPFGKGVENSNTGRGVMPSVKLALDHVNEHDSVLRNYRLHMWWNDTECNAAVGVKSFFDMMHSGPHKLMLFGAACTHVTDPIAKASKHWHLTQLSYADTHPMFTKEAFPNFFRIVPSENAFNLPRIRLLQHFNWTRVGTIYQNEPRYALAHNRLLADLDSNGFLIEETQSFATEVKTALSKLKEKDVRIILGNFNETWALKIFCEAYNLEMYGRAYTWLLLGTYSNKWWLRRAPCSKRNLTAALDTTILTDLLPLSTTGETTVSGITAKDYQVEYDRRRGLEYSRFHGYTYDGIWAMALAIQTVAQRVRSKYKEKTVQDFKYRDKEWEQLFLDALSNVTFEGVTGPVRFYDNERKASILLKQFQGDGTGEVKVGEYCAERDHLDLASGEPFRWFGKNPPKDRTVRLIEHTQVNITIYSILVSCSVVGILLAIGFLAMNIHYRNQRYIKMSSPHLNNLIIIGCILTYLSVIFLGLDSSLSSIAAFPYICTARAWLLMAGFSLAFGAMFSKTWRVHSIFTDVKLNKKVIKDYQLFMVVGVLLAIDLAIMTTWQVSDPFYRATKQMDPKPHPTSEDIVIVQENEYCQSERMTIFIGIIYAYKGLLLVFGAFLAWETRHVSIPALNDSQHIGLSVYNVLIMCIMGAAIALVLQDHKDALFLLIAVFIVFCTTGTLCLVFVPKLLELRRNGPGGAGAGRIRATLRPASTHECREPGPELERRLKELRQYNNRYRRTLQAKDNELQVQHTHIQRSGRRGRGPHPRHAAARLHARVPRARPRARAPPQGAAPVQQPLPPHAAGQGQRAAGTTHTYTTVRAARARAASAPRCGPPPRTSAASPAPSSSAASRSCASTTTATAARCRPRTTSCRYNTHIYNGPGGAGAGRIRATLRPASTHECREPGPELERRLKELRQYNTAARCRPRTTSCRYNTHIYNGPGGAGAGRIRATLRPASTHECREPGPELERRLKELRQYNNRYRRTLQAKDNELQVQHTHIQRSGGAGAGRIRHAAARLHARVPRARPRARAPPQGAAPVQQPLPPHAAGQGQRAAGTTHTYTTVRAARARAASAPRCGPPPRTSAASPAPSSSAASRSCASTTTATAARCRPRTTSCRYNTHIYNGPGGAGAGRIRATLRPASTHECREPGPELERRLKELRQYNNRYRRTLQAKDNELQMLLSKLGSDASSESSTTRDSRSPATQRTRLPVPKENISHPETSDITSVCSLSASAGAEAEYINLQNQQPIDKPKPSAPPEPLKDPPPKEPKKEQTKNVSFKNHLDYTSPPSSKAVPEKDQLAKLPYGWSAEEPSEPPKPTKAQEPAKAEAKTIPALKTSDTPTAKSMPAKVQEPMYTKAATPKVVKNKDPPEPHKCVKAPEPRVEVKPYSGLKNGDSPSARHKPAKIQEPLYAKAAPKVNKTPELPKKVLKSQDSLSTKTTPSREHKPPARGHRRMSSVSQAALLTDLMHVSVDKDDMEPPPGLERKVIGQERDPVPIIKSKQEPEDILDIDDYSSTERRKSCQRRDSEKRKKEFIVVQSDLWDTNTFQYTCQKSPPAGEGATVGHHHSPMQRSVSEKSRQSQSSPHHHRETDTRSMERRASNASINYAGTGTGTRGGTPEGYREAETLRMTDRLSKRRGSEFPQPVSTPPQQTQVKRRQSAAQVRSYQEERIEERNKTKTESTPRRHDDIPRKPLPEPVPEGDSWKPDPDTIRVSKNQDSPAKRLRQEAEPLKRAKGVGDSPRLTQASHQPRPDHHKSSPNVASRHKTDSPNKREDRKSATYRSDSKRQDSVDQRKMYTASSESELFECAILPIFHKLLTERHKSQPHGLNLSYGVSCPNISIKCDIVEYL</sequence>
<comment type="subcellular location">
    <subcellularLocation>
        <location evidence="16">Postsynaptic cell membrane</location>
        <topology evidence="16">Multi-pass membrane protein</topology>
    </subcellularLocation>
</comment>
<dbReference type="Pfam" id="PF00003">
    <property type="entry name" value="7tm_3"/>
    <property type="match status" value="1"/>
</dbReference>
<evidence type="ECO:0000256" key="8">
    <source>
        <dbReference type="ARBA" id="ARBA00023040"/>
    </source>
</evidence>
<evidence type="ECO:0000256" key="16">
    <source>
        <dbReference type="ARBA" id="ARBA00034104"/>
    </source>
</evidence>
<feature type="region of interest" description="Disordered" evidence="20">
    <location>
        <begin position="777"/>
        <end position="891"/>
    </location>
</feature>
<dbReference type="PRINTS" id="PR01176">
    <property type="entry name" value="GABABRECEPTR"/>
</dbReference>
<feature type="signal peptide" evidence="22">
    <location>
        <begin position="1"/>
        <end position="15"/>
    </location>
</feature>
<evidence type="ECO:0000256" key="18">
    <source>
        <dbReference type="ARBA" id="ARBA00083903"/>
    </source>
</evidence>
<dbReference type="GO" id="GO:0007214">
    <property type="term" value="P:gamma-aminobutyric acid signaling pathway"/>
    <property type="evidence" value="ECO:0007669"/>
    <property type="project" value="TreeGrafter"/>
</dbReference>
<feature type="compositionally biased region" description="Basic and acidic residues" evidence="20">
    <location>
        <begin position="1734"/>
        <end position="1744"/>
    </location>
</feature>
<evidence type="ECO:0000256" key="19">
    <source>
        <dbReference type="SAM" id="Coils"/>
    </source>
</evidence>
<feature type="compositionally biased region" description="Basic and acidic residues" evidence="20">
    <location>
        <begin position="1546"/>
        <end position="1565"/>
    </location>
</feature>
<feature type="region of interest" description="Disordered" evidence="20">
    <location>
        <begin position="1502"/>
        <end position="1827"/>
    </location>
</feature>
<keyword evidence="7" id="KW-0770">Synapse</keyword>
<feature type="compositionally biased region" description="Low complexity" evidence="20">
    <location>
        <begin position="1674"/>
        <end position="1685"/>
    </location>
</feature>
<keyword evidence="13" id="KW-0325">Glycoprotein</keyword>
<feature type="compositionally biased region" description="Basic and acidic residues" evidence="20">
    <location>
        <begin position="1620"/>
        <end position="1631"/>
    </location>
</feature>
<evidence type="ECO:0000256" key="5">
    <source>
        <dbReference type="ARBA" id="ARBA00022729"/>
    </source>
</evidence>
<feature type="compositionally biased region" description="Polar residues" evidence="20">
    <location>
        <begin position="1572"/>
        <end position="1584"/>
    </location>
</feature>
<feature type="transmembrane region" description="Helical" evidence="21">
    <location>
        <begin position="490"/>
        <end position="509"/>
    </location>
</feature>
<feature type="coiled-coil region" evidence="19">
    <location>
        <begin position="1188"/>
        <end position="1215"/>
    </location>
</feature>
<dbReference type="InterPro" id="IPR017978">
    <property type="entry name" value="GPCR_3_C"/>
</dbReference>
<dbReference type="InterPro" id="IPR001828">
    <property type="entry name" value="ANF_lig-bd_rcpt"/>
</dbReference>
<evidence type="ECO:0000256" key="3">
    <source>
        <dbReference type="ARBA" id="ARBA00022553"/>
    </source>
</evidence>
<feature type="compositionally biased region" description="Basic and acidic residues" evidence="20">
    <location>
        <begin position="1698"/>
        <end position="1726"/>
    </location>
</feature>
<comment type="similarity">
    <text evidence="1">Belongs to the G-protein coupled receptor 3 family. GABA-B receptor subfamily.</text>
</comment>
<dbReference type="PROSITE" id="PS50259">
    <property type="entry name" value="G_PROTEIN_RECEP_F3_4"/>
    <property type="match status" value="1"/>
</dbReference>
<dbReference type="OrthoDB" id="2150267at2759"/>
<feature type="transmembrane region" description="Helical" evidence="21">
    <location>
        <begin position="627"/>
        <end position="648"/>
    </location>
</feature>
<dbReference type="FunFam" id="3.40.50.2300:FF:000072">
    <property type="entry name" value="Gamma-aminobutyric acid type B receptor subunit 2"/>
    <property type="match status" value="1"/>
</dbReference>
<feature type="compositionally biased region" description="Basic and acidic residues" evidence="20">
    <location>
        <begin position="1797"/>
        <end position="1827"/>
    </location>
</feature>
<dbReference type="CDD" id="cd06366">
    <property type="entry name" value="PBP1_GABAb_receptor"/>
    <property type="match status" value="1"/>
</dbReference>
<evidence type="ECO:0000256" key="15">
    <source>
        <dbReference type="ARBA" id="ARBA00023257"/>
    </source>
</evidence>
<evidence type="ECO:0000256" key="2">
    <source>
        <dbReference type="ARBA" id="ARBA00022475"/>
    </source>
</evidence>
<feature type="compositionally biased region" description="Polar residues" evidence="20">
    <location>
        <begin position="1462"/>
        <end position="1471"/>
    </location>
</feature>
<keyword evidence="2" id="KW-1003">Cell membrane</keyword>
<dbReference type="FunFam" id="3.40.50.2300:FF:000063">
    <property type="entry name" value="Gamma-aminobutyric acid type B receptor subunit"/>
    <property type="match status" value="1"/>
</dbReference>
<evidence type="ECO:0000256" key="17">
    <source>
        <dbReference type="ARBA" id="ARBA00073785"/>
    </source>
</evidence>
<keyword evidence="5 22" id="KW-0732">Signal</keyword>
<proteinExistence type="inferred from homology"/>
<keyword evidence="14" id="KW-0807">Transducer</keyword>
<feature type="compositionally biased region" description="Low complexity" evidence="20">
    <location>
        <begin position="1061"/>
        <end position="1106"/>
    </location>
</feature>
<name>A0A9P0BXU5_CHRIL</name>
<dbReference type="GO" id="GO:0038039">
    <property type="term" value="C:G protein-coupled receptor heterodimeric complex"/>
    <property type="evidence" value="ECO:0007669"/>
    <property type="project" value="TreeGrafter"/>
</dbReference>
<evidence type="ECO:0000256" key="20">
    <source>
        <dbReference type="SAM" id="MobiDB-lite"/>
    </source>
</evidence>
<keyword evidence="15" id="KW-0628">Postsynaptic cell membrane</keyword>
<evidence type="ECO:0000256" key="12">
    <source>
        <dbReference type="ARBA" id="ARBA00023170"/>
    </source>
</evidence>
<feature type="compositionally biased region" description="Acidic residues" evidence="20">
    <location>
        <begin position="1536"/>
        <end position="1545"/>
    </location>
</feature>
<dbReference type="Proteomes" id="UP001154114">
    <property type="component" value="Chromosome 27"/>
</dbReference>
<keyword evidence="8" id="KW-0297">G-protein coupled receptor</keyword>
<evidence type="ECO:0000256" key="21">
    <source>
        <dbReference type="SAM" id="Phobius"/>
    </source>
</evidence>
<organism evidence="24 25">
    <name type="scientific">Chrysodeixis includens</name>
    <name type="common">Soybean looper</name>
    <name type="synonym">Pseudoplusia includens</name>
    <dbReference type="NCBI Taxonomy" id="689277"/>
    <lineage>
        <taxon>Eukaryota</taxon>
        <taxon>Metazoa</taxon>
        <taxon>Ecdysozoa</taxon>
        <taxon>Arthropoda</taxon>
        <taxon>Hexapoda</taxon>
        <taxon>Insecta</taxon>
        <taxon>Pterygota</taxon>
        <taxon>Neoptera</taxon>
        <taxon>Endopterygota</taxon>
        <taxon>Lepidoptera</taxon>
        <taxon>Glossata</taxon>
        <taxon>Ditrysia</taxon>
        <taxon>Noctuoidea</taxon>
        <taxon>Noctuidae</taxon>
        <taxon>Plusiinae</taxon>
        <taxon>Chrysodeixis</taxon>
    </lineage>
</organism>
<evidence type="ECO:0000313" key="24">
    <source>
        <dbReference type="EMBL" id="CAH0599026.1"/>
    </source>
</evidence>
<feature type="compositionally biased region" description="Basic and acidic residues" evidence="20">
    <location>
        <begin position="1396"/>
        <end position="1416"/>
    </location>
</feature>
<feature type="transmembrane region" description="Helical" evidence="21">
    <location>
        <begin position="668"/>
        <end position="685"/>
    </location>
</feature>
<keyword evidence="9 19" id="KW-0175">Coiled coil</keyword>
<feature type="region of interest" description="Disordered" evidence="20">
    <location>
        <begin position="1216"/>
        <end position="1255"/>
    </location>
</feature>
<evidence type="ECO:0000256" key="11">
    <source>
        <dbReference type="ARBA" id="ARBA00023157"/>
    </source>
</evidence>
<evidence type="ECO:0000256" key="22">
    <source>
        <dbReference type="SAM" id="SignalP"/>
    </source>
</evidence>
<feature type="transmembrane region" description="Helical" evidence="21">
    <location>
        <begin position="691"/>
        <end position="713"/>
    </location>
</feature>
<dbReference type="CDD" id="cd15294">
    <property type="entry name" value="7tmC_GABA-B-R2"/>
    <property type="match status" value="1"/>
</dbReference>
<feature type="compositionally biased region" description="Gly residues" evidence="20">
    <location>
        <begin position="1641"/>
        <end position="1650"/>
    </location>
</feature>
<evidence type="ECO:0000256" key="13">
    <source>
        <dbReference type="ARBA" id="ARBA00023180"/>
    </source>
</evidence>
<dbReference type="InterPro" id="IPR002455">
    <property type="entry name" value="GPCR3_GABA-B"/>
</dbReference>
<feature type="compositionally biased region" description="Basic and acidic residues" evidence="20">
    <location>
        <begin position="1752"/>
        <end position="1764"/>
    </location>
</feature>
<keyword evidence="10 21" id="KW-0472">Membrane</keyword>
<evidence type="ECO:0000256" key="6">
    <source>
        <dbReference type="ARBA" id="ARBA00022989"/>
    </source>
</evidence>
<feature type="compositionally biased region" description="Basic and acidic residues" evidence="20">
    <location>
        <begin position="1652"/>
        <end position="1671"/>
    </location>
</feature>
<feature type="region of interest" description="Disordered" evidence="20">
    <location>
        <begin position="1051"/>
        <end position="1135"/>
    </location>
</feature>
<feature type="domain" description="G-protein coupled receptors family 3 profile" evidence="23">
    <location>
        <begin position="453"/>
        <end position="716"/>
    </location>
</feature>
<feature type="region of interest" description="Disordered" evidence="20">
    <location>
        <begin position="1276"/>
        <end position="1489"/>
    </location>
</feature>
<evidence type="ECO:0000256" key="9">
    <source>
        <dbReference type="ARBA" id="ARBA00023054"/>
    </source>
</evidence>
<evidence type="ECO:0000256" key="1">
    <source>
        <dbReference type="ARBA" id="ARBA00008991"/>
    </source>
</evidence>
<keyword evidence="12" id="KW-0675">Receptor</keyword>
<keyword evidence="6 21" id="KW-1133">Transmembrane helix</keyword>
<feature type="chain" id="PRO_5040308743" description="Gamma-aminobutyric acid type B receptor subunit 2" evidence="22">
    <location>
        <begin position="16"/>
        <end position="1882"/>
    </location>
</feature>
<reference evidence="24" key="1">
    <citation type="submission" date="2021-12" db="EMBL/GenBank/DDBJ databases">
        <authorList>
            <person name="King R."/>
        </authorList>
    </citation>
    <scope>NUCLEOTIDE SEQUENCE</scope>
</reference>
<feature type="compositionally biased region" description="Low complexity" evidence="20">
    <location>
        <begin position="1113"/>
        <end position="1135"/>
    </location>
</feature>
<feature type="transmembrane region" description="Helical" evidence="21">
    <location>
        <begin position="529"/>
        <end position="548"/>
    </location>
</feature>
<dbReference type="EMBL" id="LR824030">
    <property type="protein sequence ID" value="CAH0599026.1"/>
    <property type="molecule type" value="Genomic_DNA"/>
</dbReference>
<evidence type="ECO:0000256" key="10">
    <source>
        <dbReference type="ARBA" id="ARBA00023136"/>
    </source>
</evidence>